<feature type="region of interest" description="Disordered" evidence="7">
    <location>
        <begin position="153"/>
        <end position="271"/>
    </location>
</feature>
<dbReference type="InterPro" id="IPR026607">
    <property type="entry name" value="DMRT"/>
</dbReference>
<comment type="subcellular location">
    <subcellularLocation>
        <location evidence="6">Nucleus</location>
    </subcellularLocation>
</comment>
<dbReference type="InterPro" id="IPR005173">
    <property type="entry name" value="DMA"/>
</dbReference>
<evidence type="ECO:0000256" key="1">
    <source>
        <dbReference type="ARBA" id="ARBA00006834"/>
    </source>
</evidence>
<dbReference type="VEuPathDB" id="VectorBase:RSAN_037337"/>
<name>A0A9D4PCB2_RHISA</name>
<reference evidence="10" key="1">
    <citation type="journal article" date="2020" name="Cell">
        <title>Large-Scale Comparative Analyses of Tick Genomes Elucidate Their Genetic Diversity and Vector Capacities.</title>
        <authorList>
            <consortium name="Tick Genome and Microbiome Consortium (TIGMIC)"/>
            <person name="Jia N."/>
            <person name="Wang J."/>
            <person name="Shi W."/>
            <person name="Du L."/>
            <person name="Sun Y."/>
            <person name="Zhan W."/>
            <person name="Jiang J.F."/>
            <person name="Wang Q."/>
            <person name="Zhang B."/>
            <person name="Ji P."/>
            <person name="Bell-Sakyi L."/>
            <person name="Cui X.M."/>
            <person name="Yuan T.T."/>
            <person name="Jiang B.G."/>
            <person name="Yang W.F."/>
            <person name="Lam T.T."/>
            <person name="Chang Q.C."/>
            <person name="Ding S.J."/>
            <person name="Wang X.J."/>
            <person name="Zhu J.G."/>
            <person name="Ruan X.D."/>
            <person name="Zhao L."/>
            <person name="Wei J.T."/>
            <person name="Ye R.Z."/>
            <person name="Que T.C."/>
            <person name="Du C.H."/>
            <person name="Zhou Y.H."/>
            <person name="Cheng J.X."/>
            <person name="Dai P.F."/>
            <person name="Guo W.B."/>
            <person name="Han X.H."/>
            <person name="Huang E.J."/>
            <person name="Li L.F."/>
            <person name="Wei W."/>
            <person name="Gao Y.C."/>
            <person name="Liu J.Z."/>
            <person name="Shao H.Z."/>
            <person name="Wang X."/>
            <person name="Wang C.C."/>
            <person name="Yang T.C."/>
            <person name="Huo Q.B."/>
            <person name="Li W."/>
            <person name="Chen H.Y."/>
            <person name="Chen S.E."/>
            <person name="Zhou L.G."/>
            <person name="Ni X.B."/>
            <person name="Tian J.H."/>
            <person name="Sheng Y."/>
            <person name="Liu T."/>
            <person name="Pan Y.S."/>
            <person name="Xia L.Y."/>
            <person name="Li J."/>
            <person name="Zhao F."/>
            <person name="Cao W.C."/>
        </authorList>
    </citation>
    <scope>NUCLEOTIDE SEQUENCE</scope>
    <source>
        <strain evidence="10">Rsan-2018</strain>
    </source>
</reference>
<keyword evidence="2 6" id="KW-0479">Metal-binding</keyword>
<dbReference type="PANTHER" id="PTHR12322:SF116">
    <property type="entry name" value="DOUBLESEX-MAB RELATED 99B"/>
    <property type="match status" value="1"/>
</dbReference>
<dbReference type="PROSITE" id="PS50809">
    <property type="entry name" value="DM_2"/>
    <property type="match status" value="1"/>
</dbReference>
<comment type="similarity">
    <text evidence="1">Belongs to the DMRT family.</text>
</comment>
<feature type="compositionally biased region" description="Pro residues" evidence="7">
    <location>
        <begin position="333"/>
        <end position="342"/>
    </location>
</feature>
<evidence type="ECO:0000259" key="9">
    <source>
        <dbReference type="PROSITE" id="PS51140"/>
    </source>
</evidence>
<dbReference type="OrthoDB" id="6162476at2759"/>
<dbReference type="InterPro" id="IPR036407">
    <property type="entry name" value="DM_DNA-bd_sf"/>
</dbReference>
<dbReference type="GO" id="GO:0043130">
    <property type="term" value="F:ubiquitin binding"/>
    <property type="evidence" value="ECO:0007669"/>
    <property type="project" value="InterPro"/>
</dbReference>
<feature type="compositionally biased region" description="Low complexity" evidence="7">
    <location>
        <begin position="204"/>
        <end position="227"/>
    </location>
</feature>
<proteinExistence type="inferred from homology"/>
<protein>
    <recommendedName>
        <fullName evidence="12">Doublesex- and mab-3-related transcription factor A2</fullName>
    </recommendedName>
</protein>
<dbReference type="PANTHER" id="PTHR12322">
    <property type="entry name" value="DOUBLESEX AND MAB-3 RELATED TRANSCRIPTION FACTOR DMRT"/>
    <property type="match status" value="1"/>
</dbReference>
<dbReference type="InterPro" id="IPR003892">
    <property type="entry name" value="CUE"/>
</dbReference>
<gene>
    <name evidence="10" type="ORF">HPB52_018530</name>
</gene>
<dbReference type="PROSITE" id="PS51140">
    <property type="entry name" value="CUE"/>
    <property type="match status" value="1"/>
</dbReference>
<evidence type="ECO:0000256" key="7">
    <source>
        <dbReference type="SAM" id="MobiDB-lite"/>
    </source>
</evidence>
<keyword evidence="3 6" id="KW-0862">Zinc</keyword>
<reference evidence="10" key="2">
    <citation type="submission" date="2021-09" db="EMBL/GenBank/DDBJ databases">
        <authorList>
            <person name="Jia N."/>
            <person name="Wang J."/>
            <person name="Shi W."/>
            <person name="Du L."/>
            <person name="Sun Y."/>
            <person name="Zhan W."/>
            <person name="Jiang J."/>
            <person name="Wang Q."/>
            <person name="Zhang B."/>
            <person name="Ji P."/>
            <person name="Sakyi L.B."/>
            <person name="Cui X."/>
            <person name="Yuan T."/>
            <person name="Jiang B."/>
            <person name="Yang W."/>
            <person name="Lam T.T.-Y."/>
            <person name="Chang Q."/>
            <person name="Ding S."/>
            <person name="Wang X."/>
            <person name="Zhu J."/>
            <person name="Ruan X."/>
            <person name="Zhao L."/>
            <person name="Wei J."/>
            <person name="Que T."/>
            <person name="Du C."/>
            <person name="Cheng J."/>
            <person name="Dai P."/>
            <person name="Han X."/>
            <person name="Huang E."/>
            <person name="Gao Y."/>
            <person name="Liu J."/>
            <person name="Shao H."/>
            <person name="Ye R."/>
            <person name="Li L."/>
            <person name="Wei W."/>
            <person name="Wang X."/>
            <person name="Wang C."/>
            <person name="Huo Q."/>
            <person name="Li W."/>
            <person name="Guo W."/>
            <person name="Chen H."/>
            <person name="Chen S."/>
            <person name="Zhou L."/>
            <person name="Zhou L."/>
            <person name="Ni X."/>
            <person name="Tian J."/>
            <person name="Zhou Y."/>
            <person name="Sheng Y."/>
            <person name="Liu T."/>
            <person name="Pan Y."/>
            <person name="Xia L."/>
            <person name="Li J."/>
            <person name="Zhao F."/>
            <person name="Cao W."/>
        </authorList>
    </citation>
    <scope>NUCLEOTIDE SEQUENCE</scope>
    <source>
        <strain evidence="10">Rsan-2018</strain>
        <tissue evidence="10">Larvae</tissue>
    </source>
</reference>
<dbReference type="SUPFAM" id="SSF46934">
    <property type="entry name" value="UBA-like"/>
    <property type="match status" value="1"/>
</dbReference>
<feature type="domain" description="DM" evidence="8">
    <location>
        <begin position="51"/>
        <end position="98"/>
    </location>
</feature>
<evidence type="ECO:0000259" key="8">
    <source>
        <dbReference type="PROSITE" id="PS50809"/>
    </source>
</evidence>
<evidence type="ECO:0000313" key="11">
    <source>
        <dbReference type="Proteomes" id="UP000821837"/>
    </source>
</evidence>
<feature type="compositionally biased region" description="Basic and acidic residues" evidence="7">
    <location>
        <begin position="230"/>
        <end position="241"/>
    </location>
</feature>
<dbReference type="Pfam" id="PF00751">
    <property type="entry name" value="DM"/>
    <property type="match status" value="1"/>
</dbReference>
<dbReference type="PROSITE" id="PS40000">
    <property type="entry name" value="DM_1"/>
    <property type="match status" value="1"/>
</dbReference>
<evidence type="ECO:0000256" key="6">
    <source>
        <dbReference type="PROSITE-ProRule" id="PRU00070"/>
    </source>
</evidence>
<dbReference type="Gene3D" id="4.10.1040.10">
    <property type="entry name" value="DM DNA-binding domain"/>
    <property type="match status" value="1"/>
</dbReference>
<dbReference type="GO" id="GO:0000981">
    <property type="term" value="F:DNA-binding transcription factor activity, RNA polymerase II-specific"/>
    <property type="evidence" value="ECO:0007669"/>
    <property type="project" value="TreeGrafter"/>
</dbReference>
<dbReference type="GO" id="GO:0007548">
    <property type="term" value="P:sex differentiation"/>
    <property type="evidence" value="ECO:0007669"/>
    <property type="project" value="TreeGrafter"/>
</dbReference>
<dbReference type="GO" id="GO:0046872">
    <property type="term" value="F:metal ion binding"/>
    <property type="evidence" value="ECO:0007669"/>
    <property type="project" value="UniProtKB-KW"/>
</dbReference>
<comment type="caution">
    <text evidence="10">The sequence shown here is derived from an EMBL/GenBank/DDBJ whole genome shotgun (WGS) entry which is preliminary data.</text>
</comment>
<feature type="domain" description="CUE" evidence="9">
    <location>
        <begin position="255"/>
        <end position="297"/>
    </location>
</feature>
<dbReference type="SUPFAM" id="SSF82927">
    <property type="entry name" value="Cysteine-rich DNA binding domain, (DM domain)"/>
    <property type="match status" value="1"/>
</dbReference>
<evidence type="ECO:0000256" key="5">
    <source>
        <dbReference type="ARBA" id="ARBA00023242"/>
    </source>
</evidence>
<keyword evidence="5 6" id="KW-0539">Nucleus</keyword>
<keyword evidence="11" id="KW-1185">Reference proteome</keyword>
<evidence type="ECO:0008006" key="12">
    <source>
        <dbReference type="Google" id="ProtNLM"/>
    </source>
</evidence>
<evidence type="ECO:0000256" key="3">
    <source>
        <dbReference type="ARBA" id="ARBA00022833"/>
    </source>
</evidence>
<feature type="region of interest" description="Disordered" evidence="7">
    <location>
        <begin position="331"/>
        <end position="373"/>
    </location>
</feature>
<dbReference type="EMBL" id="JABSTV010001255">
    <property type="protein sequence ID" value="KAH7936129.1"/>
    <property type="molecule type" value="Genomic_DNA"/>
</dbReference>
<accession>A0A9D4PCB2</accession>
<feature type="region of interest" description="Disordered" evidence="7">
    <location>
        <begin position="296"/>
        <end position="316"/>
    </location>
</feature>
<evidence type="ECO:0000256" key="4">
    <source>
        <dbReference type="ARBA" id="ARBA00023125"/>
    </source>
</evidence>
<dbReference type="SMART" id="SM00301">
    <property type="entry name" value="DM"/>
    <property type="match status" value="1"/>
</dbReference>
<dbReference type="AlphaFoldDB" id="A0A9D4PCB2"/>
<sequence length="373" mass="37744">MSTSSGGSSGLGQPATVAAAGLLGLRVGVAGSAAAAAGLPIAERYQRTPKCARCRNHGVVSALKGHKRYCRWRDCACAKCTLIAERQRVMAAQVALRRQQAQEENEARELSLLYGCHDGLLAMHRAGYTFSAAMAQLLARDAAAAAAAAAVAAGGGSPSPTATTTSSTSSPPHGGGRLAAATAPPAVAATAAPDWKRGGGSGGPPSDASSSEEPSGSSGSPAPASSATEDGARCDDSDRSPSPDQPLALDTRSSQRRSPLDTLARLFPTRPQSTLAAVLDRCGGDVLQALDHLLLQEPPPPPLDYRRHPPPPPPPPVTAAATLLGAVPAYPGLFPPPPPPPASSAAAAAEHAKRMAALWSPQQAGDHHKSAAD</sequence>
<dbReference type="Proteomes" id="UP000821837">
    <property type="component" value="Unassembled WGS sequence"/>
</dbReference>
<dbReference type="OMA" id="LYGCHDG"/>
<dbReference type="Pfam" id="PF03474">
    <property type="entry name" value="DMA"/>
    <property type="match status" value="1"/>
</dbReference>
<evidence type="ECO:0000256" key="2">
    <source>
        <dbReference type="ARBA" id="ARBA00022723"/>
    </source>
</evidence>
<dbReference type="FunFam" id="4.10.1040.10:FF:000001">
    <property type="entry name" value="doublesex- and mab-3-related transcription factor 1"/>
    <property type="match status" value="1"/>
</dbReference>
<dbReference type="InterPro" id="IPR001275">
    <property type="entry name" value="DM_DNA-bd"/>
</dbReference>
<dbReference type="GO" id="GO:0000978">
    <property type="term" value="F:RNA polymerase II cis-regulatory region sequence-specific DNA binding"/>
    <property type="evidence" value="ECO:0007669"/>
    <property type="project" value="TreeGrafter"/>
</dbReference>
<organism evidence="10 11">
    <name type="scientific">Rhipicephalus sanguineus</name>
    <name type="common">Brown dog tick</name>
    <name type="synonym">Ixodes sanguineus</name>
    <dbReference type="NCBI Taxonomy" id="34632"/>
    <lineage>
        <taxon>Eukaryota</taxon>
        <taxon>Metazoa</taxon>
        <taxon>Ecdysozoa</taxon>
        <taxon>Arthropoda</taxon>
        <taxon>Chelicerata</taxon>
        <taxon>Arachnida</taxon>
        <taxon>Acari</taxon>
        <taxon>Parasitiformes</taxon>
        <taxon>Ixodida</taxon>
        <taxon>Ixodoidea</taxon>
        <taxon>Ixodidae</taxon>
        <taxon>Rhipicephalinae</taxon>
        <taxon>Rhipicephalus</taxon>
        <taxon>Rhipicephalus</taxon>
    </lineage>
</organism>
<feature type="compositionally biased region" description="Low complexity" evidence="7">
    <location>
        <begin position="153"/>
        <end position="172"/>
    </location>
</feature>
<feature type="DNA-binding region" description="DM" evidence="6">
    <location>
        <begin position="51"/>
        <end position="98"/>
    </location>
</feature>
<evidence type="ECO:0000313" key="10">
    <source>
        <dbReference type="EMBL" id="KAH7936129.1"/>
    </source>
</evidence>
<dbReference type="InterPro" id="IPR009060">
    <property type="entry name" value="UBA-like_sf"/>
</dbReference>
<feature type="compositionally biased region" description="Low complexity" evidence="7">
    <location>
        <begin position="179"/>
        <end position="193"/>
    </location>
</feature>
<keyword evidence="4 6" id="KW-0238">DNA-binding</keyword>
<dbReference type="GO" id="GO:0005634">
    <property type="term" value="C:nucleus"/>
    <property type="evidence" value="ECO:0007669"/>
    <property type="project" value="UniProtKB-SubCell"/>
</dbReference>